<evidence type="ECO:0000313" key="2">
    <source>
        <dbReference type="EMBL" id="WOX58273.1"/>
    </source>
</evidence>
<dbReference type="RefSeq" id="WP_318622094.1">
    <property type="nucleotide sequence ID" value="NZ_CP137642.1"/>
</dbReference>
<dbReference type="EMBL" id="CP137642">
    <property type="protein sequence ID" value="WOX58273.1"/>
    <property type="molecule type" value="Genomic_DNA"/>
</dbReference>
<evidence type="ECO:0000256" key="1">
    <source>
        <dbReference type="SAM" id="MobiDB-lite"/>
    </source>
</evidence>
<proteinExistence type="predicted"/>
<dbReference type="AlphaFoldDB" id="A0AAX4FWD8"/>
<evidence type="ECO:0000313" key="3">
    <source>
        <dbReference type="Proteomes" id="UP001305652"/>
    </source>
</evidence>
<reference evidence="2 3" key="1">
    <citation type="submission" date="2023-10" db="EMBL/GenBank/DDBJ databases">
        <title>The complete genome sequence of Methanoculleus receptaculi DSM 18860.</title>
        <authorList>
            <person name="Lai S.-J."/>
            <person name="You Y.-T."/>
            <person name="Chen S.-C."/>
        </authorList>
    </citation>
    <scope>NUCLEOTIDE SEQUENCE [LARGE SCALE GENOMIC DNA]</scope>
    <source>
        <strain evidence="2 3">DSM 18860</strain>
    </source>
</reference>
<keyword evidence="3" id="KW-1185">Reference proteome</keyword>
<feature type="region of interest" description="Disordered" evidence="1">
    <location>
        <begin position="131"/>
        <end position="153"/>
    </location>
</feature>
<evidence type="ECO:0008006" key="4">
    <source>
        <dbReference type="Google" id="ProtNLM"/>
    </source>
</evidence>
<name>A0AAX4FWD8_9EURY</name>
<gene>
    <name evidence="2" type="ORF">R6Y96_03260</name>
</gene>
<sequence>MIVSTLVQRRLKAGYLLPNPATLHSFVKYRLGVEGVERLMHLVGEAIVLWAQKEMVGIIDSTPIEASRYDRYALFHPHYQVKMDKAHIFHLGPYPLTMVYSNGTDADLTHLFPLPCIDTREGAVIREKWTEPTHPALGQQTPESRGRYPCSTDSTVAIPIPAWKS</sequence>
<dbReference type="GeneID" id="85732143"/>
<dbReference type="KEGG" id="mrc:R6Y96_03260"/>
<protein>
    <recommendedName>
        <fullName evidence="4">Transposase</fullName>
    </recommendedName>
</protein>
<dbReference type="Proteomes" id="UP001305652">
    <property type="component" value="Chromosome"/>
</dbReference>
<organism evidence="2 3">
    <name type="scientific">Methanoculleus receptaculi</name>
    <dbReference type="NCBI Taxonomy" id="394967"/>
    <lineage>
        <taxon>Archaea</taxon>
        <taxon>Methanobacteriati</taxon>
        <taxon>Methanobacteriota</taxon>
        <taxon>Stenosarchaea group</taxon>
        <taxon>Methanomicrobia</taxon>
        <taxon>Methanomicrobiales</taxon>
        <taxon>Methanomicrobiaceae</taxon>
        <taxon>Methanoculleus</taxon>
    </lineage>
</organism>
<accession>A0AAX4FWD8</accession>